<dbReference type="InterPro" id="IPR004948">
    <property type="entry name" value="Nuc-triphosphatase_THEP1"/>
</dbReference>
<dbReference type="SUPFAM" id="SSF52540">
    <property type="entry name" value="P-loop containing nucleoside triphosphate hydrolases"/>
    <property type="match status" value="1"/>
</dbReference>
<keyword evidence="1" id="KW-0808">Transferase</keyword>
<dbReference type="Gene3D" id="3.40.50.300">
    <property type="entry name" value="P-loop containing nucleotide triphosphate hydrolases"/>
    <property type="match status" value="1"/>
</dbReference>
<dbReference type="GO" id="GO:0017111">
    <property type="term" value="F:ribonucleoside triphosphate phosphatase activity"/>
    <property type="evidence" value="ECO:0007669"/>
    <property type="project" value="InterPro"/>
</dbReference>
<dbReference type="Proteomes" id="UP000290932">
    <property type="component" value="Unassembled WGS sequence"/>
</dbReference>
<reference evidence="1 2" key="1">
    <citation type="journal article" date="2015" name="Int. J. Syst. Evol. Microbiol.">
        <title>Methanoculleus taiwanensis sp. nov., a methanogen isolated from deep marine sediment at the deformation front area near Taiwan.</title>
        <authorList>
            <person name="Weng C.Y."/>
            <person name="Chen S.C."/>
            <person name="Lai M.C."/>
            <person name="Wu S.Y."/>
            <person name="Lin S."/>
            <person name="Yang T.F."/>
            <person name="Chen P.C."/>
        </authorList>
    </citation>
    <scope>NUCLEOTIDE SEQUENCE [LARGE SCALE GENOMIC DNA]</scope>
    <source>
        <strain evidence="1 2">CYW4</strain>
    </source>
</reference>
<protein>
    <submittedName>
        <fullName evidence="1">Nucleotide kinase</fullName>
    </submittedName>
</protein>
<name>A0A498H501_9EURY</name>
<sequence length="229" mass="25080">MSKKAPVFIITGEQGQCKTTFLYQMLGLLTGLHLDLRGVITPGHVRDGRRSGFTLVDLATGRHELLCSIDPSPGCEPHGRFFFRPEGLALGRRALSLPETVTTDLLVIDEVGRFELQGTVWAEDLDRLSELPHPPMIWTVRRRLLDTVIDRWSLRDPIVVNVGAAGVLSAAGEVMDAVWEWREMHPASPVSSAPFANFHTAAEMSLLTEGAGVSAGLPSVSRRRYVAGD</sequence>
<comment type="caution">
    <text evidence="1">The sequence shown here is derived from an EMBL/GenBank/DDBJ whole genome shotgun (WGS) entry which is preliminary data.</text>
</comment>
<keyword evidence="2" id="KW-1185">Reference proteome</keyword>
<dbReference type="InterPro" id="IPR027417">
    <property type="entry name" value="P-loop_NTPase"/>
</dbReference>
<evidence type="ECO:0000313" key="2">
    <source>
        <dbReference type="Proteomes" id="UP000290932"/>
    </source>
</evidence>
<dbReference type="GO" id="GO:0016301">
    <property type="term" value="F:kinase activity"/>
    <property type="evidence" value="ECO:0007669"/>
    <property type="project" value="UniProtKB-KW"/>
</dbReference>
<keyword evidence="1" id="KW-0418">Kinase</keyword>
<proteinExistence type="predicted"/>
<accession>A0A498H501</accession>
<dbReference type="Pfam" id="PF03266">
    <property type="entry name" value="NTPase_1"/>
    <property type="match status" value="1"/>
</dbReference>
<dbReference type="OrthoDB" id="52698at2157"/>
<organism evidence="1 2">
    <name type="scientific">Methanoculleus taiwanensis</name>
    <dbReference type="NCBI Taxonomy" id="1550565"/>
    <lineage>
        <taxon>Archaea</taxon>
        <taxon>Methanobacteriati</taxon>
        <taxon>Methanobacteriota</taxon>
        <taxon>Stenosarchaea group</taxon>
        <taxon>Methanomicrobia</taxon>
        <taxon>Methanomicrobiales</taxon>
        <taxon>Methanomicrobiaceae</taxon>
        <taxon>Methanoculleus</taxon>
    </lineage>
</organism>
<dbReference type="RefSeq" id="WP_128692572.1">
    <property type="nucleotide sequence ID" value="NZ_LHQS01000001.1"/>
</dbReference>
<gene>
    <name evidence="1" type="ORF">ABH15_01360</name>
</gene>
<evidence type="ECO:0000313" key="1">
    <source>
        <dbReference type="EMBL" id="RXE56834.1"/>
    </source>
</evidence>
<dbReference type="AlphaFoldDB" id="A0A498H501"/>
<dbReference type="EMBL" id="LHQS01000001">
    <property type="protein sequence ID" value="RXE56834.1"/>
    <property type="molecule type" value="Genomic_DNA"/>
</dbReference>